<evidence type="ECO:0000256" key="5">
    <source>
        <dbReference type="ARBA" id="ARBA00022989"/>
    </source>
</evidence>
<proteinExistence type="inferred from homology"/>
<organism evidence="8 9">
    <name type="scientific">Lingula anatina</name>
    <name type="common">Brachiopod</name>
    <name type="synonym">Lingula unguis</name>
    <dbReference type="NCBI Taxonomy" id="7574"/>
    <lineage>
        <taxon>Eukaryota</taxon>
        <taxon>Metazoa</taxon>
        <taxon>Spiralia</taxon>
        <taxon>Lophotrochozoa</taxon>
        <taxon>Brachiopoda</taxon>
        <taxon>Linguliformea</taxon>
        <taxon>Lingulata</taxon>
        <taxon>Lingulida</taxon>
        <taxon>Linguloidea</taxon>
        <taxon>Lingulidae</taxon>
        <taxon>Lingula</taxon>
    </lineage>
</organism>
<reference evidence="9" key="1">
    <citation type="submission" date="2025-08" db="UniProtKB">
        <authorList>
            <consortium name="RefSeq"/>
        </authorList>
    </citation>
    <scope>IDENTIFICATION</scope>
    <source>
        <tissue evidence="9">Gonads</tissue>
    </source>
</reference>
<comment type="subcellular location">
    <subcellularLocation>
        <location evidence="1">Endoplasmic reticulum membrane</location>
        <topology evidence="1">Multi-pass membrane protein</topology>
    </subcellularLocation>
</comment>
<dbReference type="KEGG" id="lak:106174006"/>
<evidence type="ECO:0000313" key="8">
    <source>
        <dbReference type="Proteomes" id="UP000085678"/>
    </source>
</evidence>
<sequence>MQNSARKRNVESKSEVSDKSVRELWNMAITAETEWENKDDFLDVVYWMRQILGVVLGLIWGIVPLKGFLGLALFFAVLTGVTYFFYNTYHKVDDDKFGGPSEILKEGLMTSFASFLVLWIITYSALHFD</sequence>
<dbReference type="OMA" id="ANSEWPD"/>
<feature type="transmembrane region" description="Helical" evidence="7">
    <location>
        <begin position="107"/>
        <end position="126"/>
    </location>
</feature>
<dbReference type="InterPro" id="IPR010742">
    <property type="entry name" value="RCAF1"/>
</dbReference>
<keyword evidence="3 7" id="KW-0812">Transmembrane</keyword>
<name>A0A1S3JLP3_LINAN</name>
<dbReference type="InParanoid" id="A0A1S3JLP3"/>
<dbReference type="PANTHER" id="PTHR12906:SF0">
    <property type="entry name" value="GEL COMPLEX SUBUNIT OPTI"/>
    <property type="match status" value="1"/>
</dbReference>
<evidence type="ECO:0000256" key="4">
    <source>
        <dbReference type="ARBA" id="ARBA00022824"/>
    </source>
</evidence>
<dbReference type="GO" id="GO:0097250">
    <property type="term" value="P:mitochondrial respirasome assembly"/>
    <property type="evidence" value="ECO:0007669"/>
    <property type="project" value="InterPro"/>
</dbReference>
<accession>A0A1S3JLP3</accession>
<dbReference type="Proteomes" id="UP000085678">
    <property type="component" value="Unplaced"/>
</dbReference>
<dbReference type="STRING" id="7574.A0A1S3JLP3"/>
<dbReference type="GO" id="GO:0005789">
    <property type="term" value="C:endoplasmic reticulum membrane"/>
    <property type="evidence" value="ECO:0007669"/>
    <property type="project" value="UniProtKB-SubCell"/>
</dbReference>
<dbReference type="RefSeq" id="XP_013410829.1">
    <property type="nucleotide sequence ID" value="XM_013555375.2"/>
</dbReference>
<keyword evidence="8" id="KW-1185">Reference proteome</keyword>
<evidence type="ECO:0000313" key="9">
    <source>
        <dbReference type="RefSeq" id="XP_013410829.1"/>
    </source>
</evidence>
<dbReference type="GeneID" id="106174006"/>
<comment type="similarity">
    <text evidence="2">Belongs to the EMC6 family.</text>
</comment>
<dbReference type="OrthoDB" id="286395at2759"/>
<dbReference type="InterPro" id="IPR029008">
    <property type="entry name" value="EMC6-like"/>
</dbReference>
<protein>
    <submittedName>
        <fullName evidence="9">Uncharacterized protein C20orf24 homolog</fullName>
    </submittedName>
</protein>
<dbReference type="AlphaFoldDB" id="A0A1S3JLP3"/>
<keyword evidence="5 7" id="KW-1133">Transmembrane helix</keyword>
<evidence type="ECO:0000256" key="1">
    <source>
        <dbReference type="ARBA" id="ARBA00004477"/>
    </source>
</evidence>
<evidence type="ECO:0000256" key="3">
    <source>
        <dbReference type="ARBA" id="ARBA00022692"/>
    </source>
</evidence>
<gene>
    <name evidence="9" type="primary">LOC106174006</name>
</gene>
<evidence type="ECO:0000256" key="6">
    <source>
        <dbReference type="ARBA" id="ARBA00023136"/>
    </source>
</evidence>
<evidence type="ECO:0000256" key="2">
    <source>
        <dbReference type="ARBA" id="ARBA00009436"/>
    </source>
</evidence>
<evidence type="ECO:0000256" key="7">
    <source>
        <dbReference type="SAM" id="Phobius"/>
    </source>
</evidence>
<feature type="transmembrane region" description="Helical" evidence="7">
    <location>
        <begin position="68"/>
        <end position="86"/>
    </location>
</feature>
<dbReference type="PANTHER" id="PTHR12906">
    <property type="entry name" value="PROTEIN C20ORF24 RAB5-INTERACTING PROTEIN"/>
    <property type="match status" value="1"/>
</dbReference>
<keyword evidence="4" id="KW-0256">Endoplasmic reticulum</keyword>
<dbReference type="GO" id="GO:0005739">
    <property type="term" value="C:mitochondrion"/>
    <property type="evidence" value="ECO:0007669"/>
    <property type="project" value="GOC"/>
</dbReference>
<dbReference type="FunCoup" id="A0A1S3JLP3">
    <property type="interactions" value="1809"/>
</dbReference>
<keyword evidence="6 7" id="KW-0472">Membrane</keyword>
<dbReference type="Pfam" id="PF07019">
    <property type="entry name" value="EMC6"/>
    <property type="match status" value="1"/>
</dbReference>